<dbReference type="GeneID" id="85309439"/>
<dbReference type="InterPro" id="IPR001461">
    <property type="entry name" value="Aspartic_peptidase_A1"/>
</dbReference>
<keyword evidence="3 6" id="KW-0064">Aspartyl protease</keyword>
<dbReference type="InterPro" id="IPR033121">
    <property type="entry name" value="PEPTIDASE_A1"/>
</dbReference>
<dbReference type="PROSITE" id="PS51767">
    <property type="entry name" value="PEPTIDASE_A1"/>
    <property type="match status" value="1"/>
</dbReference>
<evidence type="ECO:0000313" key="10">
    <source>
        <dbReference type="EMBL" id="KAK1763420.1"/>
    </source>
</evidence>
<evidence type="ECO:0000313" key="11">
    <source>
        <dbReference type="Proteomes" id="UP001244011"/>
    </source>
</evidence>
<feature type="active site" evidence="5">
    <location>
        <position position="320"/>
    </location>
</feature>
<evidence type="ECO:0000259" key="9">
    <source>
        <dbReference type="PROSITE" id="PS51767"/>
    </source>
</evidence>
<keyword evidence="2 6" id="KW-0645">Protease</keyword>
<feature type="active site" evidence="5">
    <location>
        <position position="126"/>
    </location>
</feature>
<keyword evidence="8" id="KW-0732">Signal</keyword>
<evidence type="ECO:0000256" key="8">
    <source>
        <dbReference type="SAM" id="SignalP"/>
    </source>
</evidence>
<dbReference type="AlphaFoldDB" id="A0AAJ0BSE9"/>
<sequence length="432" mass="45239">MDSLRAVFVAALATVAIIPSTLALPTDPEPGPATGGSTFSIPQVRNENFQQQDGLNALLRAYAKYNAPLTPQLQTAVRINSAQKSGKKRGNVSGSVSARPPRDYDYEYITPITIGTPPQKLNVVIDTGSADFWVLSSDTSKTGLSGQPIYRPASSTTSKVQQGQTWSITYGDGSGASGTTYTDVVSLGSPAVRAAAQSVQSAHKVSAGLAADADISGLMGLGMSSGNTVRPARQNTFMDTIKADLKAPLFAADLRTAVGAGADGGAAGKYDFGFVDAGAYEGTMQYVPVNKSSVYWAFSPSGYAVGKAAYVATPWKVIADTGTSLLLLPDAMVKAYYAAVKGAGPDKGAGGWVFPCNEVLPDWTFGIGYYRGVVPGRYMNYHAVNSTHCFGGIQGSDNIGFSIFGDVLLKAQFVVFDLGNLRLGWANKKLSA</sequence>
<keyword evidence="4 6" id="KW-0378">Hydrolase</keyword>
<evidence type="ECO:0000256" key="4">
    <source>
        <dbReference type="ARBA" id="ARBA00022801"/>
    </source>
</evidence>
<proteinExistence type="inferred from homology"/>
<comment type="similarity">
    <text evidence="1 6">Belongs to the peptidase A1 family.</text>
</comment>
<dbReference type="EMBL" id="MU839027">
    <property type="protein sequence ID" value="KAK1763420.1"/>
    <property type="molecule type" value="Genomic_DNA"/>
</dbReference>
<dbReference type="PANTHER" id="PTHR47966">
    <property type="entry name" value="BETA-SITE APP-CLEAVING ENZYME, ISOFORM A-RELATED"/>
    <property type="match status" value="1"/>
</dbReference>
<evidence type="ECO:0000256" key="1">
    <source>
        <dbReference type="ARBA" id="ARBA00007447"/>
    </source>
</evidence>
<dbReference type="Gene3D" id="2.40.70.10">
    <property type="entry name" value="Acid Proteases"/>
    <property type="match status" value="2"/>
</dbReference>
<dbReference type="GO" id="GO:0006508">
    <property type="term" value="P:proteolysis"/>
    <property type="evidence" value="ECO:0007669"/>
    <property type="project" value="UniProtKB-KW"/>
</dbReference>
<dbReference type="Proteomes" id="UP001244011">
    <property type="component" value="Unassembled WGS sequence"/>
</dbReference>
<evidence type="ECO:0000256" key="6">
    <source>
        <dbReference type="RuleBase" id="RU000454"/>
    </source>
</evidence>
<dbReference type="InterPro" id="IPR021109">
    <property type="entry name" value="Peptidase_aspartic_dom_sf"/>
</dbReference>
<dbReference type="InterPro" id="IPR001969">
    <property type="entry name" value="Aspartic_peptidase_AS"/>
</dbReference>
<feature type="chain" id="PRO_5042473756" evidence="8">
    <location>
        <begin position="24"/>
        <end position="432"/>
    </location>
</feature>
<gene>
    <name evidence="10" type="ORF">QBC33DRAFT_518579</name>
</gene>
<protein>
    <submittedName>
        <fullName evidence="10">Aspartic peptidase domain-containing protein</fullName>
    </submittedName>
</protein>
<feature type="signal peptide" evidence="8">
    <location>
        <begin position="1"/>
        <end position="23"/>
    </location>
</feature>
<accession>A0AAJ0BSE9</accession>
<comment type="caution">
    <text evidence="10">The sequence shown here is derived from an EMBL/GenBank/DDBJ whole genome shotgun (WGS) entry which is preliminary data.</text>
</comment>
<reference evidence="10" key="1">
    <citation type="submission" date="2023-06" db="EMBL/GenBank/DDBJ databases">
        <title>Genome-scale phylogeny and comparative genomics of the fungal order Sordariales.</title>
        <authorList>
            <consortium name="Lawrence Berkeley National Laboratory"/>
            <person name="Hensen N."/>
            <person name="Bonometti L."/>
            <person name="Westerberg I."/>
            <person name="Brannstrom I.O."/>
            <person name="Guillou S."/>
            <person name="Cros-Aarteil S."/>
            <person name="Calhoun S."/>
            <person name="Haridas S."/>
            <person name="Kuo A."/>
            <person name="Mondo S."/>
            <person name="Pangilinan J."/>
            <person name="Riley R."/>
            <person name="Labutti K."/>
            <person name="Andreopoulos B."/>
            <person name="Lipzen A."/>
            <person name="Chen C."/>
            <person name="Yanf M."/>
            <person name="Daum C."/>
            <person name="Ng V."/>
            <person name="Clum A."/>
            <person name="Steindorff A."/>
            <person name="Ohm R."/>
            <person name="Martin F."/>
            <person name="Silar P."/>
            <person name="Natvig D."/>
            <person name="Lalanne C."/>
            <person name="Gautier V."/>
            <person name="Ament-Velasquez S.L."/>
            <person name="Kruys A."/>
            <person name="Hutchinson M.I."/>
            <person name="Powell A.J."/>
            <person name="Barry K."/>
            <person name="Miller A.N."/>
            <person name="Grigoriev I.V."/>
            <person name="Debuchy R."/>
            <person name="Gladieux P."/>
            <person name="Thoren M.H."/>
            <person name="Johannesson H."/>
        </authorList>
    </citation>
    <scope>NUCLEOTIDE SEQUENCE</scope>
    <source>
        <strain evidence="10">8032-3</strain>
    </source>
</reference>
<dbReference type="InterPro" id="IPR034163">
    <property type="entry name" value="Aspergillopepsin-like_cat_dom"/>
</dbReference>
<dbReference type="PANTHER" id="PTHR47966:SF2">
    <property type="entry name" value="ASPERGILLOPEPSIN-1-RELATED"/>
    <property type="match status" value="1"/>
</dbReference>
<name>A0AAJ0BSE9_9PEZI</name>
<dbReference type="RefSeq" id="XP_060279633.1">
    <property type="nucleotide sequence ID" value="XM_060426252.1"/>
</dbReference>
<organism evidence="10 11">
    <name type="scientific">Phialemonium atrogriseum</name>
    <dbReference type="NCBI Taxonomy" id="1093897"/>
    <lineage>
        <taxon>Eukaryota</taxon>
        <taxon>Fungi</taxon>
        <taxon>Dikarya</taxon>
        <taxon>Ascomycota</taxon>
        <taxon>Pezizomycotina</taxon>
        <taxon>Sordariomycetes</taxon>
        <taxon>Sordariomycetidae</taxon>
        <taxon>Cephalothecales</taxon>
        <taxon>Cephalothecaceae</taxon>
        <taxon>Phialemonium</taxon>
    </lineage>
</organism>
<evidence type="ECO:0000256" key="5">
    <source>
        <dbReference type="PIRSR" id="PIRSR601461-1"/>
    </source>
</evidence>
<dbReference type="Pfam" id="PF00026">
    <property type="entry name" value="Asp"/>
    <property type="match status" value="1"/>
</dbReference>
<feature type="region of interest" description="Disordered" evidence="7">
    <location>
        <begin position="80"/>
        <end position="100"/>
    </location>
</feature>
<dbReference type="CDD" id="cd06097">
    <property type="entry name" value="Aspergillopepsin_like"/>
    <property type="match status" value="1"/>
</dbReference>
<dbReference type="PROSITE" id="PS00141">
    <property type="entry name" value="ASP_PROTEASE"/>
    <property type="match status" value="2"/>
</dbReference>
<feature type="domain" description="Peptidase A1" evidence="9">
    <location>
        <begin position="108"/>
        <end position="426"/>
    </location>
</feature>
<dbReference type="PRINTS" id="PR00792">
    <property type="entry name" value="PEPSIN"/>
</dbReference>
<keyword evidence="11" id="KW-1185">Reference proteome</keyword>
<evidence type="ECO:0000256" key="3">
    <source>
        <dbReference type="ARBA" id="ARBA00022750"/>
    </source>
</evidence>
<evidence type="ECO:0000256" key="7">
    <source>
        <dbReference type="SAM" id="MobiDB-lite"/>
    </source>
</evidence>
<dbReference type="GO" id="GO:0004190">
    <property type="term" value="F:aspartic-type endopeptidase activity"/>
    <property type="evidence" value="ECO:0007669"/>
    <property type="project" value="UniProtKB-KW"/>
</dbReference>
<dbReference type="SUPFAM" id="SSF50630">
    <property type="entry name" value="Acid proteases"/>
    <property type="match status" value="1"/>
</dbReference>
<evidence type="ECO:0000256" key="2">
    <source>
        <dbReference type="ARBA" id="ARBA00022670"/>
    </source>
</evidence>